<dbReference type="EMBL" id="CM042884">
    <property type="protein sequence ID" value="KAI4370554.1"/>
    <property type="molecule type" value="Genomic_DNA"/>
</dbReference>
<evidence type="ECO:0000313" key="2">
    <source>
        <dbReference type="Proteomes" id="UP001057402"/>
    </source>
</evidence>
<protein>
    <submittedName>
        <fullName evidence="1">Uncharacterized protein</fullName>
    </submittedName>
</protein>
<accession>A0ACB9QV95</accession>
<reference evidence="2" key="1">
    <citation type="journal article" date="2023" name="Front. Plant Sci.">
        <title>Chromosomal-level genome assembly of Melastoma candidum provides insights into trichome evolution.</title>
        <authorList>
            <person name="Zhong Y."/>
            <person name="Wu W."/>
            <person name="Sun C."/>
            <person name="Zou P."/>
            <person name="Liu Y."/>
            <person name="Dai S."/>
            <person name="Zhou R."/>
        </authorList>
    </citation>
    <scope>NUCLEOTIDE SEQUENCE [LARGE SCALE GENOMIC DNA]</scope>
</reference>
<evidence type="ECO:0000313" key="1">
    <source>
        <dbReference type="EMBL" id="KAI4370554.1"/>
    </source>
</evidence>
<comment type="caution">
    <text evidence="1">The sequence shown here is derived from an EMBL/GenBank/DDBJ whole genome shotgun (WGS) entry which is preliminary data.</text>
</comment>
<name>A0ACB9QV95_9MYRT</name>
<proteinExistence type="predicted"/>
<keyword evidence="2" id="KW-1185">Reference proteome</keyword>
<gene>
    <name evidence="1" type="ORF">MLD38_018898</name>
</gene>
<organism evidence="1 2">
    <name type="scientific">Melastoma candidum</name>
    <dbReference type="NCBI Taxonomy" id="119954"/>
    <lineage>
        <taxon>Eukaryota</taxon>
        <taxon>Viridiplantae</taxon>
        <taxon>Streptophyta</taxon>
        <taxon>Embryophyta</taxon>
        <taxon>Tracheophyta</taxon>
        <taxon>Spermatophyta</taxon>
        <taxon>Magnoliopsida</taxon>
        <taxon>eudicotyledons</taxon>
        <taxon>Gunneridae</taxon>
        <taxon>Pentapetalae</taxon>
        <taxon>rosids</taxon>
        <taxon>malvids</taxon>
        <taxon>Myrtales</taxon>
        <taxon>Melastomataceae</taxon>
        <taxon>Melastomatoideae</taxon>
        <taxon>Melastomateae</taxon>
        <taxon>Melastoma</taxon>
    </lineage>
</organism>
<sequence>MYAPKMVEFDWKHHKRTPSSDTSSKSPRLPSINLSLMVPAAPVVVRTEMSPASSPACSTYEHYVRLPELRRLFQSRGFPDWKLEPVLKPALMGLELTFRFMSTVLSDPRPYTNRREWVQRLESLAVDQVMVIAGVVENEEEDPESRGSAPVAELSRGSGVLARDGSSAEVWKVPGEESSVVSRTSEESLLPRLLSWQKSEDAAQRVACAVECAFMRSPYTLGIGEPNLTRKPNLDYDRVCRPSELHELKCNPYVQIDNHENQSLYTIHQLVESWTGCAASILNRIPSRMDGGRFEQAERDCRTVERIWKLLTEIEDLHLLMDPEDFLKLKNRLEIRTEDAAFCFRSRALVEMAKACKDLRHRVPGILGVEVDPMGGPRVQEAAMRIYRDKSEYRKVHLIQAMQGIEAALKGFFFAYRQVLVVMVGSLEADGRGGRVGVGMGFEQDDSLSRVFLEPTYFPSLDAAKTFLGESLMH</sequence>
<dbReference type="Proteomes" id="UP001057402">
    <property type="component" value="Chromosome 5"/>
</dbReference>